<dbReference type="GO" id="GO:0032259">
    <property type="term" value="P:methylation"/>
    <property type="evidence" value="ECO:0007669"/>
    <property type="project" value="UniProtKB-KW"/>
</dbReference>
<dbReference type="Proteomes" id="UP000294746">
    <property type="component" value="Unassembled WGS sequence"/>
</dbReference>
<reference evidence="12 13" key="1">
    <citation type="submission" date="2019-03" db="EMBL/GenBank/DDBJ databases">
        <title>Genomic Encyclopedia of Type Strains, Phase IV (KMG-IV): sequencing the most valuable type-strain genomes for metagenomic binning, comparative biology and taxonomic classification.</title>
        <authorList>
            <person name="Goeker M."/>
        </authorList>
    </citation>
    <scope>NUCLEOTIDE SEQUENCE [LARGE SCALE GENOMIC DNA]</scope>
    <source>
        <strain evidence="12 13">DSM 46831</strain>
    </source>
</reference>
<sequence>MNKIDKSLQQVDYNYFVVKGDGKMITQSTASRGVRNGLEMLDVREGQHVMEIGTGSGFSGALLSTLVGPTGSVVSIDIEPHLTSRARELCEKKELNNIFHATRDGRKGFESGKPYDRIIAWTTPESFPIAWSDQLQEGGLIVIPFQVLPIARCIVTVCLRKVNGILQGEAVASESYIMMSSEPMQDLKELAGYHVQAELVGEGDEAAWASSRWLKENPSQEWLDKFTSTQPESLPFEETGEEIRAYLLGKNPEGFTNACHPESGSWIGYSSPTGFALASGHQSGQWLVTDSLHADVLRNWWNEWKRLGKPRFKQLQPVLVGDQVKVKLKGGE</sequence>
<evidence type="ECO:0000313" key="12">
    <source>
        <dbReference type="EMBL" id="TCP66446.1"/>
    </source>
</evidence>
<comment type="caution">
    <text evidence="12">The sequence shown here is derived from an EMBL/GenBank/DDBJ whole genome shotgun (WGS) entry which is preliminary data.</text>
</comment>
<evidence type="ECO:0000256" key="10">
    <source>
        <dbReference type="ARBA" id="ARBA00031323"/>
    </source>
</evidence>
<dbReference type="AlphaFoldDB" id="A0A4V2SXJ2"/>
<comment type="similarity">
    <text evidence="2">Belongs to the methyltransferase superfamily. L-isoaspartyl/D-aspartyl protein methyltransferase family.</text>
</comment>
<dbReference type="OrthoDB" id="9772751at2"/>
<evidence type="ECO:0000256" key="7">
    <source>
        <dbReference type="ARBA" id="ARBA00022679"/>
    </source>
</evidence>
<keyword evidence="13" id="KW-1185">Reference proteome</keyword>
<dbReference type="PANTHER" id="PTHR11579:SF0">
    <property type="entry name" value="PROTEIN-L-ISOASPARTATE(D-ASPARTATE) O-METHYLTRANSFERASE"/>
    <property type="match status" value="1"/>
</dbReference>
<dbReference type="SUPFAM" id="SSF53335">
    <property type="entry name" value="S-adenosyl-L-methionine-dependent methyltransferases"/>
    <property type="match status" value="1"/>
</dbReference>
<dbReference type="InterPro" id="IPR000682">
    <property type="entry name" value="PCMT"/>
</dbReference>
<dbReference type="RefSeq" id="WP_131849073.1">
    <property type="nucleotide sequence ID" value="NZ_SLXV01000024.1"/>
</dbReference>
<keyword evidence="8" id="KW-0949">S-adenosyl-L-methionine</keyword>
<evidence type="ECO:0000256" key="1">
    <source>
        <dbReference type="ARBA" id="ARBA00004496"/>
    </source>
</evidence>
<dbReference type="Gene3D" id="3.40.50.150">
    <property type="entry name" value="Vaccinia Virus protein VP39"/>
    <property type="match status" value="1"/>
</dbReference>
<proteinExistence type="inferred from homology"/>
<evidence type="ECO:0000256" key="4">
    <source>
        <dbReference type="ARBA" id="ARBA00013346"/>
    </source>
</evidence>
<accession>A0A4V2SXJ2</accession>
<organism evidence="12 13">
    <name type="scientific">Baia soyae</name>
    <dbReference type="NCBI Taxonomy" id="1544746"/>
    <lineage>
        <taxon>Bacteria</taxon>
        <taxon>Bacillati</taxon>
        <taxon>Bacillota</taxon>
        <taxon>Bacilli</taxon>
        <taxon>Bacillales</taxon>
        <taxon>Thermoactinomycetaceae</taxon>
        <taxon>Baia</taxon>
    </lineage>
</organism>
<evidence type="ECO:0000256" key="5">
    <source>
        <dbReference type="ARBA" id="ARBA00022490"/>
    </source>
</evidence>
<keyword evidence="7 12" id="KW-0808">Transferase</keyword>
<dbReference type="GO" id="GO:0004719">
    <property type="term" value="F:protein-L-isoaspartate (D-aspartate) O-methyltransferase activity"/>
    <property type="evidence" value="ECO:0007669"/>
    <property type="project" value="UniProtKB-EC"/>
</dbReference>
<evidence type="ECO:0000256" key="2">
    <source>
        <dbReference type="ARBA" id="ARBA00005369"/>
    </source>
</evidence>
<evidence type="ECO:0000256" key="3">
    <source>
        <dbReference type="ARBA" id="ARBA00011890"/>
    </source>
</evidence>
<dbReference type="CDD" id="cd02440">
    <property type="entry name" value="AdoMet_MTases"/>
    <property type="match status" value="1"/>
</dbReference>
<dbReference type="EMBL" id="SLXV01000024">
    <property type="protein sequence ID" value="TCP66446.1"/>
    <property type="molecule type" value="Genomic_DNA"/>
</dbReference>
<evidence type="ECO:0000256" key="8">
    <source>
        <dbReference type="ARBA" id="ARBA00022691"/>
    </source>
</evidence>
<keyword evidence="6 12" id="KW-0489">Methyltransferase</keyword>
<comment type="subcellular location">
    <subcellularLocation>
        <location evidence="1">Cytoplasm</location>
    </subcellularLocation>
</comment>
<evidence type="ECO:0000256" key="11">
    <source>
        <dbReference type="ARBA" id="ARBA00031350"/>
    </source>
</evidence>
<evidence type="ECO:0000256" key="6">
    <source>
        <dbReference type="ARBA" id="ARBA00022603"/>
    </source>
</evidence>
<dbReference type="GO" id="GO:0005737">
    <property type="term" value="C:cytoplasm"/>
    <property type="evidence" value="ECO:0007669"/>
    <property type="project" value="UniProtKB-SubCell"/>
</dbReference>
<dbReference type="Pfam" id="PF01135">
    <property type="entry name" value="PCMT"/>
    <property type="match status" value="1"/>
</dbReference>
<name>A0A4V2SXJ2_9BACL</name>
<gene>
    <name evidence="12" type="ORF">EDD57_12425</name>
</gene>
<keyword evidence="5" id="KW-0963">Cytoplasm</keyword>
<dbReference type="InterPro" id="IPR029063">
    <property type="entry name" value="SAM-dependent_MTases_sf"/>
</dbReference>
<dbReference type="PANTHER" id="PTHR11579">
    <property type="entry name" value="PROTEIN-L-ISOASPARTATE O-METHYLTRANSFERASE"/>
    <property type="match status" value="1"/>
</dbReference>
<protein>
    <recommendedName>
        <fullName evidence="4">Protein-L-isoaspartate O-methyltransferase</fullName>
        <ecNumber evidence="3">2.1.1.77</ecNumber>
    </recommendedName>
    <alternativeName>
        <fullName evidence="11">L-isoaspartyl protein carboxyl methyltransferase</fullName>
    </alternativeName>
    <alternativeName>
        <fullName evidence="9">Protein L-isoaspartyl methyltransferase</fullName>
    </alternativeName>
    <alternativeName>
        <fullName evidence="10">Protein-beta-aspartate methyltransferase</fullName>
    </alternativeName>
</protein>
<dbReference type="EC" id="2.1.1.77" evidence="3"/>
<evidence type="ECO:0000256" key="9">
    <source>
        <dbReference type="ARBA" id="ARBA00030757"/>
    </source>
</evidence>
<evidence type="ECO:0000313" key="13">
    <source>
        <dbReference type="Proteomes" id="UP000294746"/>
    </source>
</evidence>